<dbReference type="KEGG" id="dfc:DFI_10240"/>
<dbReference type="Proteomes" id="UP000259030">
    <property type="component" value="Chromosome"/>
</dbReference>
<dbReference type="RefSeq" id="WP_051307784.1">
    <property type="nucleotide sequence ID" value="NZ_CP021081.1"/>
</dbReference>
<evidence type="ECO:0000313" key="2">
    <source>
        <dbReference type="EMBL" id="ASN81347.1"/>
    </source>
</evidence>
<reference evidence="2 3" key="1">
    <citation type="submission" date="2017-05" db="EMBL/GenBank/DDBJ databases">
        <title>The complete genome sequence of Deinococcus ficus isolated from the rhizosphere of the Ficus religiosa L. in Taiwan.</title>
        <authorList>
            <person name="Wu K.-M."/>
            <person name="Liao T.-L."/>
            <person name="Liu Y.-M."/>
            <person name="Young C.-C."/>
            <person name="Tsai S.-F."/>
        </authorList>
    </citation>
    <scope>NUCLEOTIDE SEQUENCE [LARGE SCALE GENOMIC DNA]</scope>
    <source>
        <strain evidence="2 3">CC-FR2-10</strain>
    </source>
</reference>
<dbReference type="STRING" id="317577.GCA_000419625_01861"/>
<name>A0A221SXG4_9DEIO</name>
<gene>
    <name evidence="2" type="ORF">DFI_10240</name>
</gene>
<evidence type="ECO:0000313" key="3">
    <source>
        <dbReference type="Proteomes" id="UP000259030"/>
    </source>
</evidence>
<dbReference type="Pfam" id="PF18944">
    <property type="entry name" value="DUF5691"/>
    <property type="match status" value="1"/>
</dbReference>
<sequence length="482" mass="51620">MTDAQALLAAALVGTARTTPPAHAGTPLADALNRVTGRDPEGTLLARAGLTGLAAVAGRAAPAAPGPLPAPAPAESRPEAPARAARHLPLLLDTPLLPEWLTLCARAGCRVPPEVLPDLLDAARQRMDLRDLLAPVLGERGAWLAAFHPDWRFTPRPFDPDAWLDATDAEKDALFRALRAAEPDQAAALLRDHFTAERAAVRRRLLQAVHDTLTPADAALEPLLDAALPDRSADVQALARRALQRLPGSAFNARMARRATHALDGSVPGRPALRLPAPPDPDLKRDGFETGLTAKGFLWHVLAHTHPDVLLGALHLDPPALVALAGDLDAHEELRRAALAVPHPALAQALVPHLKDTLPLRRLAATDPLQAARDALHAHDTDLLHALLPDLPAPWPADLTGALLPRLAASLRRVEYPYAWPAPWRDLHALLLVRADPLGPPPAPLPEDATAFARSMWDDLTSALHTRARLMQDFHPTEGARP</sequence>
<evidence type="ECO:0000256" key="1">
    <source>
        <dbReference type="SAM" id="MobiDB-lite"/>
    </source>
</evidence>
<dbReference type="InterPro" id="IPR043746">
    <property type="entry name" value="DUF5691"/>
</dbReference>
<dbReference type="EMBL" id="CP021081">
    <property type="protein sequence ID" value="ASN81347.1"/>
    <property type="molecule type" value="Genomic_DNA"/>
</dbReference>
<protein>
    <submittedName>
        <fullName evidence="2">Uncharacterized protein</fullName>
    </submittedName>
</protein>
<feature type="region of interest" description="Disordered" evidence="1">
    <location>
        <begin position="262"/>
        <end position="286"/>
    </location>
</feature>
<feature type="region of interest" description="Disordered" evidence="1">
    <location>
        <begin position="61"/>
        <end position="81"/>
    </location>
</feature>
<dbReference type="AlphaFoldDB" id="A0A221SXG4"/>
<keyword evidence="3" id="KW-1185">Reference proteome</keyword>
<proteinExistence type="predicted"/>
<accession>A0A221SXG4</accession>
<organism evidence="2 3">
    <name type="scientific">Deinococcus ficus</name>
    <dbReference type="NCBI Taxonomy" id="317577"/>
    <lineage>
        <taxon>Bacteria</taxon>
        <taxon>Thermotogati</taxon>
        <taxon>Deinococcota</taxon>
        <taxon>Deinococci</taxon>
        <taxon>Deinococcales</taxon>
        <taxon>Deinococcaceae</taxon>
        <taxon>Deinococcus</taxon>
    </lineage>
</organism>